<dbReference type="EMBL" id="JAARRM010000001">
    <property type="protein sequence ID" value="MBC1520118.1"/>
    <property type="molecule type" value="Genomic_DNA"/>
</dbReference>
<evidence type="ECO:0000313" key="2">
    <source>
        <dbReference type="Proteomes" id="UP000559885"/>
    </source>
</evidence>
<reference evidence="1 2" key="1">
    <citation type="submission" date="2020-03" db="EMBL/GenBank/DDBJ databases">
        <title>Soil Listeria distribution.</title>
        <authorList>
            <person name="Liao J."/>
            <person name="Wiedmann M."/>
        </authorList>
    </citation>
    <scope>NUCLEOTIDE SEQUENCE [LARGE SCALE GENOMIC DNA]</scope>
    <source>
        <strain evidence="1 2">FSL L7-1507</strain>
    </source>
</reference>
<accession>A0A841ZKZ2</accession>
<gene>
    <name evidence="1" type="ORF">HB912_00475</name>
</gene>
<name>A0A841ZKZ2_9LIST</name>
<dbReference type="Proteomes" id="UP000559885">
    <property type="component" value="Unassembled WGS sequence"/>
</dbReference>
<dbReference type="AlphaFoldDB" id="A0A841ZKZ2"/>
<organism evidence="1 2">
    <name type="scientific">Listeria aquatica</name>
    <dbReference type="NCBI Taxonomy" id="1494960"/>
    <lineage>
        <taxon>Bacteria</taxon>
        <taxon>Bacillati</taxon>
        <taxon>Bacillota</taxon>
        <taxon>Bacilli</taxon>
        <taxon>Bacillales</taxon>
        <taxon>Listeriaceae</taxon>
        <taxon>Listeria</taxon>
    </lineage>
</organism>
<proteinExistence type="predicted"/>
<comment type="caution">
    <text evidence="1">The sequence shown here is derived from an EMBL/GenBank/DDBJ whole genome shotgun (WGS) entry which is preliminary data.</text>
</comment>
<dbReference type="NCBIfam" id="TIGR01167">
    <property type="entry name" value="LPXTG_anchor"/>
    <property type="match status" value="1"/>
</dbReference>
<evidence type="ECO:0000313" key="1">
    <source>
        <dbReference type="EMBL" id="MBC1520118.1"/>
    </source>
</evidence>
<sequence length="29" mass="3230">MIGLGAAFILLGGYVFRRTKKEKKCGMIK</sequence>
<protein>
    <submittedName>
        <fullName evidence="1">LPXTG cell wall anchor domain-containing protein</fullName>
    </submittedName>
</protein>